<dbReference type="KEGG" id="sna:Snas_1661"/>
<sequence>MTSLRRGALASDSPRARLAELGLSLPHVSPPKGSYVPAVRSGNMVYVAGQVPLTDGRLVAAGKVGAEISPELAADLARQCGLAALAAIDEVADLDEVARVVRAIGYVACAPGFIDTPGVVAGVGDLLDDLFGDSSPCMPVGVPCLPLNSPVEIELTVELSPR</sequence>
<protein>
    <submittedName>
        <fullName evidence="2">Endoribonuclease L-PSP</fullName>
    </submittedName>
</protein>
<keyword evidence="3" id="KW-1185">Reference proteome</keyword>
<dbReference type="InterPro" id="IPR013813">
    <property type="entry name" value="Endoribo_LPSP/chorism_mut-like"/>
</dbReference>
<feature type="domain" description="Endoribonuclease L-PSP/chorismate mutase-like" evidence="1">
    <location>
        <begin position="16"/>
        <end position="158"/>
    </location>
</feature>
<proteinExistence type="predicted"/>
<evidence type="ECO:0000259" key="1">
    <source>
        <dbReference type="Pfam" id="PF14588"/>
    </source>
</evidence>
<dbReference type="CDD" id="cd02199">
    <property type="entry name" value="YjgF_YER057c_UK114_like_1"/>
    <property type="match status" value="1"/>
</dbReference>
<dbReference type="Pfam" id="PF14588">
    <property type="entry name" value="YjgF_endoribonc"/>
    <property type="match status" value="1"/>
</dbReference>
<dbReference type="Gene3D" id="3.30.1330.40">
    <property type="entry name" value="RutC-like"/>
    <property type="match status" value="1"/>
</dbReference>
<dbReference type="InterPro" id="IPR035959">
    <property type="entry name" value="RutC-like_sf"/>
</dbReference>
<dbReference type="PANTHER" id="PTHR43760">
    <property type="entry name" value="ENDORIBONUCLEASE-RELATED"/>
    <property type="match status" value="1"/>
</dbReference>
<gene>
    <name evidence="2" type="ordered locus">Snas_1661</name>
</gene>
<dbReference type="RefSeq" id="WP_013016934.1">
    <property type="nucleotide sequence ID" value="NC_013947.1"/>
</dbReference>
<dbReference type="eggNOG" id="COG0251">
    <property type="taxonomic scope" value="Bacteria"/>
</dbReference>
<organism evidence="2 3">
    <name type="scientific">Stackebrandtia nassauensis (strain DSM 44728 / CIP 108903 / NRRL B-16338 / NBRC 102104 / LLR-40K-21)</name>
    <dbReference type="NCBI Taxonomy" id="446470"/>
    <lineage>
        <taxon>Bacteria</taxon>
        <taxon>Bacillati</taxon>
        <taxon>Actinomycetota</taxon>
        <taxon>Actinomycetes</taxon>
        <taxon>Glycomycetales</taxon>
        <taxon>Glycomycetaceae</taxon>
        <taxon>Stackebrandtia</taxon>
    </lineage>
</organism>
<evidence type="ECO:0000313" key="3">
    <source>
        <dbReference type="Proteomes" id="UP000000844"/>
    </source>
</evidence>
<dbReference type="SUPFAM" id="SSF55298">
    <property type="entry name" value="YjgF-like"/>
    <property type="match status" value="1"/>
</dbReference>
<accession>D3PXA0</accession>
<reference evidence="2 3" key="1">
    <citation type="journal article" date="2009" name="Stand. Genomic Sci.">
        <title>Complete genome sequence of Stackebrandtia nassauensis type strain (LLR-40K-21).</title>
        <authorList>
            <person name="Munk C."/>
            <person name="Lapidus A."/>
            <person name="Copeland A."/>
            <person name="Jando M."/>
            <person name="Mayilraj S."/>
            <person name="Glavina Del Rio T."/>
            <person name="Nolan M."/>
            <person name="Chen F."/>
            <person name="Lucas S."/>
            <person name="Tice H."/>
            <person name="Cheng J.F."/>
            <person name="Han C."/>
            <person name="Detter J.C."/>
            <person name="Bruce D."/>
            <person name="Goodwin L."/>
            <person name="Chain P."/>
            <person name="Pitluck S."/>
            <person name="Goker M."/>
            <person name="Ovchinikova G."/>
            <person name="Pati A."/>
            <person name="Ivanova N."/>
            <person name="Mavromatis K."/>
            <person name="Chen A."/>
            <person name="Palaniappan K."/>
            <person name="Land M."/>
            <person name="Hauser L."/>
            <person name="Chang Y.J."/>
            <person name="Jeffries C.D."/>
            <person name="Bristow J."/>
            <person name="Eisen J.A."/>
            <person name="Markowitz V."/>
            <person name="Hugenholtz P."/>
            <person name="Kyrpides N.C."/>
            <person name="Klenk H.P."/>
        </authorList>
    </citation>
    <scope>NUCLEOTIDE SEQUENCE [LARGE SCALE GENOMIC DNA]</scope>
    <source>
        <strain evidence="3">DSM 44728 / CIP 108903 / NRRL B-16338 / NBRC 102104 / LLR-40K-21</strain>
    </source>
</reference>
<dbReference type="Proteomes" id="UP000000844">
    <property type="component" value="Chromosome"/>
</dbReference>
<evidence type="ECO:0000313" key="2">
    <source>
        <dbReference type="EMBL" id="ADD41363.1"/>
    </source>
</evidence>
<dbReference type="HOGENOM" id="CLU_104845_0_1_11"/>
<dbReference type="AlphaFoldDB" id="D3PXA0"/>
<dbReference type="OrthoDB" id="9806229at2"/>
<dbReference type="EMBL" id="CP001778">
    <property type="protein sequence ID" value="ADD41363.1"/>
    <property type="molecule type" value="Genomic_DNA"/>
</dbReference>
<name>D3PXA0_STANL</name>
<dbReference type="PANTHER" id="PTHR43760:SF1">
    <property type="entry name" value="ENDORIBONUCLEASE L-PSP_CHORISMATE MUTASE-LIKE DOMAIN-CONTAINING PROTEIN"/>
    <property type="match status" value="1"/>
</dbReference>